<protein>
    <submittedName>
        <fullName evidence="3">Organic solvent tolerance protein OstA</fullName>
    </submittedName>
</protein>
<reference evidence="4" key="1">
    <citation type="submission" date="2018-02" db="EMBL/GenBank/DDBJ databases">
        <title>Genome sequencing of Solimonas sp. HR-BB.</title>
        <authorList>
            <person name="Lee Y."/>
            <person name="Jeon C.O."/>
        </authorList>
    </citation>
    <scope>NUCLEOTIDE SEQUENCE [LARGE SCALE GENOMIC DNA]</scope>
    <source>
        <strain evidence="4">HR-U</strain>
    </source>
</reference>
<dbReference type="OrthoDB" id="9802320at2"/>
<evidence type="ECO:0000256" key="1">
    <source>
        <dbReference type="SAM" id="MobiDB-lite"/>
    </source>
</evidence>
<evidence type="ECO:0000259" key="2">
    <source>
        <dbReference type="Pfam" id="PF19838"/>
    </source>
</evidence>
<accession>A0A2S7IE93</accession>
<dbReference type="PANTHER" id="PTHR30189:SF1">
    <property type="entry name" value="LPS-ASSEMBLY PROTEIN LPTD"/>
    <property type="match status" value="1"/>
</dbReference>
<dbReference type="AlphaFoldDB" id="A0A2S7IE93"/>
<dbReference type="GO" id="GO:0009279">
    <property type="term" value="C:cell outer membrane"/>
    <property type="evidence" value="ECO:0007669"/>
    <property type="project" value="TreeGrafter"/>
</dbReference>
<sequence>MPGPLKNCFLLIFFVMLGVVQAWGQRPGSKRMALPFGRVQRPVQPDSLKPLAPADSIRLSKADSLQNESDLKSQVEYFARDSTIMTTDEKVVELYGDAKVDYEDIHLKADYIKLNWETNEVYAIGRKDSTGKVIGEPVFEQGADVYNTSEIRYNFKTRRAAIKTIVTKQGEGNVRGKIVKKDSSNNFFLRGAFYTTCDLLHPHYGIQAPKIKLVQGKGDNRQVIAGPFNLVIAGIQLPLGLPFGFFPFSEKRKSGFILGNYGEEPQNRGFYLRDFGYYWAVNDYLGLRFTGQLYSRGGWGAGSQGNYIKKYRYSGSFSLIYNHNRSGDEIGPNRTISNDFSVQWSHTPQTLGRPYSFSASVNVASSNYLNNNEQNLTSPTGGLGRYQQNVFGSSVQYSHNFGQYIQTSANVRINQNVTTKALTIGGGVTAAVTQFQPLRRKKAVTPAWYESFRLGANLSSTVDISNNIQPQVVSNSGFAGEFRIANYIPDTLNIRTTSTPENAQTRVLSGNIPFNLENLPTILKNSQVTTTFSIPISLPNFKIARNINVTPGVSLQGNLYTKQYSYRYIKPGSLLESVRPGFVSDSGGVVVDTISRLSPAYAYSTSLGINTRVYGTYYFKKLGRLEAIRHTFAPSISLSYTPDLSSKFYQRVQINERGDQRLLSKFSGYSGSIGAAASASFSLTNQLEMKVRAKSDTAKEAFQKINIFDNFGLSGSYNFLADSFNLSNLSLVANTVILKKYNINFASTFDPYDVVQDDYLLSGRRVNRLKVASGKGLASLQSMTIGFSTGFKGGQKKKQGQQQQPKEKPEGVSDAEMRFIQSNPQLYIDWDVPWNVNLSYNFSYTKYGLGRAQTFQTLSMNGDIKLTEKWAMTFTTGWDFVLNAPSLTNIGLTRNLHCWEASFNWTPIAQNLRGGNYNFELRVRSAMLKDLKLSRRRSFYDQGGF</sequence>
<proteinExistence type="predicted"/>
<dbReference type="PANTHER" id="PTHR30189">
    <property type="entry name" value="LPS-ASSEMBLY PROTEIN"/>
    <property type="match status" value="1"/>
</dbReference>
<comment type="caution">
    <text evidence="3">The sequence shown here is derived from an EMBL/GenBank/DDBJ whole genome shotgun (WGS) entry which is preliminary data.</text>
</comment>
<dbReference type="GO" id="GO:1990351">
    <property type="term" value="C:transporter complex"/>
    <property type="evidence" value="ECO:0007669"/>
    <property type="project" value="TreeGrafter"/>
</dbReference>
<evidence type="ECO:0000313" key="3">
    <source>
        <dbReference type="EMBL" id="PQA52845.1"/>
    </source>
</evidence>
<keyword evidence="4" id="KW-1185">Reference proteome</keyword>
<organism evidence="3 4">
    <name type="scientific">Siphonobacter curvatus</name>
    <dbReference type="NCBI Taxonomy" id="2094562"/>
    <lineage>
        <taxon>Bacteria</taxon>
        <taxon>Pseudomonadati</taxon>
        <taxon>Bacteroidota</taxon>
        <taxon>Cytophagia</taxon>
        <taxon>Cytophagales</taxon>
        <taxon>Cytophagaceae</taxon>
        <taxon>Siphonobacter</taxon>
    </lineage>
</organism>
<dbReference type="InterPro" id="IPR045659">
    <property type="entry name" value="LptD_2"/>
</dbReference>
<dbReference type="Proteomes" id="UP000239590">
    <property type="component" value="Unassembled WGS sequence"/>
</dbReference>
<feature type="region of interest" description="Disordered" evidence="1">
    <location>
        <begin position="791"/>
        <end position="813"/>
    </location>
</feature>
<dbReference type="InterPro" id="IPR050218">
    <property type="entry name" value="LptD"/>
</dbReference>
<name>A0A2S7IE93_9BACT</name>
<evidence type="ECO:0000313" key="4">
    <source>
        <dbReference type="Proteomes" id="UP000239590"/>
    </source>
</evidence>
<dbReference type="Pfam" id="PF19838">
    <property type="entry name" value="LptD_2"/>
    <property type="match status" value="1"/>
</dbReference>
<feature type="domain" description="LPS-assembly protein LptD central" evidence="2">
    <location>
        <begin position="223"/>
        <end position="752"/>
    </location>
</feature>
<dbReference type="EMBL" id="PTRA01000012">
    <property type="protein sequence ID" value="PQA52845.1"/>
    <property type="molecule type" value="Genomic_DNA"/>
</dbReference>
<gene>
    <name evidence="3" type="ORF">C5O19_25540</name>
</gene>